<protein>
    <recommendedName>
        <fullName evidence="14">Cytochrome c-type protein</fullName>
    </recommendedName>
</protein>
<feature type="binding site" description="covalent" evidence="15">
    <location>
        <position position="350"/>
    </location>
    <ligand>
        <name>heme</name>
        <dbReference type="ChEBI" id="CHEBI:30413"/>
        <label>5</label>
    </ligand>
</feature>
<dbReference type="PANTHER" id="PTHR30333">
    <property type="entry name" value="CYTOCHROME C-TYPE PROTEIN"/>
    <property type="match status" value="1"/>
</dbReference>
<dbReference type="NCBIfam" id="TIGR02162">
    <property type="entry name" value="torC"/>
    <property type="match status" value="1"/>
</dbReference>
<dbReference type="Proteomes" id="UP000507979">
    <property type="component" value="Unassembled WGS sequence"/>
</dbReference>
<evidence type="ECO:0000256" key="16">
    <source>
        <dbReference type="PIRSR" id="PIRSR000014-2"/>
    </source>
</evidence>
<evidence type="ECO:0000256" key="15">
    <source>
        <dbReference type="PIRSR" id="PIRSR000014-1"/>
    </source>
</evidence>
<dbReference type="InterPro" id="IPR005126">
    <property type="entry name" value="NapC/NirT_cyt_c_N"/>
</dbReference>
<proteinExistence type="inferred from homology"/>
<comment type="similarity">
    <text evidence="2 14">Belongs to the TorC/TorY family.</text>
</comment>
<evidence type="ECO:0000256" key="14">
    <source>
        <dbReference type="PIRNR" id="PIRNR000014"/>
    </source>
</evidence>
<feature type="binding site" description="axial binding residue" evidence="16">
    <location>
        <position position="153"/>
    </location>
    <ligand>
        <name>heme</name>
        <dbReference type="ChEBI" id="CHEBI:30413"/>
        <label>3</label>
    </ligand>
    <ligandPart>
        <name>Fe</name>
        <dbReference type="ChEBI" id="CHEBI:18248"/>
    </ligandPart>
</feature>
<dbReference type="FunFam" id="1.10.3820.10:FF:000001">
    <property type="entry name" value="Cytochrome c-type protein"/>
    <property type="match status" value="1"/>
</dbReference>
<keyword evidence="9 14" id="KW-0479">Metal-binding</keyword>
<dbReference type="Gene3D" id="1.10.3820.10">
    <property type="entry name" value="Di-heme elbow motif domain"/>
    <property type="match status" value="1"/>
</dbReference>
<evidence type="ECO:0000256" key="11">
    <source>
        <dbReference type="ARBA" id="ARBA00022989"/>
    </source>
</evidence>
<dbReference type="GO" id="GO:0005506">
    <property type="term" value="F:iron ion binding"/>
    <property type="evidence" value="ECO:0007669"/>
    <property type="project" value="UniProtKB-UniRule"/>
</dbReference>
<keyword evidence="13 14" id="KW-0472">Membrane</keyword>
<dbReference type="GO" id="GO:0009276">
    <property type="term" value="C:Gram-negative-bacterium-type cell wall"/>
    <property type="evidence" value="ECO:0007669"/>
    <property type="project" value="UniProtKB-UniRule"/>
</dbReference>
<dbReference type="InterPro" id="IPR009154">
    <property type="entry name" value="Membr-bd_4haem_cyt_TorC"/>
</dbReference>
<keyword evidence="10 14" id="KW-0249">Electron transport</keyword>
<dbReference type="InterPro" id="IPR051174">
    <property type="entry name" value="Cytochrome_c-type_ET"/>
</dbReference>
<evidence type="ECO:0000256" key="3">
    <source>
        <dbReference type="ARBA" id="ARBA00007395"/>
    </source>
</evidence>
<organism evidence="19 20">
    <name type="scientific">Achromobacter insuavis</name>
    <dbReference type="NCBI Taxonomy" id="1287735"/>
    <lineage>
        <taxon>Bacteria</taxon>
        <taxon>Pseudomonadati</taxon>
        <taxon>Pseudomonadota</taxon>
        <taxon>Betaproteobacteria</taxon>
        <taxon>Burkholderiales</taxon>
        <taxon>Alcaligenaceae</taxon>
        <taxon>Achromobacter</taxon>
    </lineage>
</organism>
<evidence type="ECO:0000256" key="8">
    <source>
        <dbReference type="ARBA" id="ARBA00022692"/>
    </source>
</evidence>
<evidence type="ECO:0000256" key="2">
    <source>
        <dbReference type="ARBA" id="ARBA00006417"/>
    </source>
</evidence>
<feature type="binding site" description="axial binding residue" evidence="16">
    <location>
        <position position="185"/>
    </location>
    <ligand>
        <name>heme</name>
        <dbReference type="ChEBI" id="CHEBI:30413"/>
        <label>4</label>
    </ligand>
    <ligandPart>
        <name>Fe</name>
        <dbReference type="ChEBI" id="CHEBI:18248"/>
    </ligandPart>
</feature>
<keyword evidence="20" id="KW-1185">Reference proteome</keyword>
<evidence type="ECO:0000256" key="5">
    <source>
        <dbReference type="ARBA" id="ARBA00022475"/>
    </source>
</evidence>
<feature type="binding site" description="covalent" evidence="15">
    <location>
        <position position="89"/>
    </location>
    <ligand>
        <name>heme</name>
        <dbReference type="ChEBI" id="CHEBI:30413"/>
        <label>2</label>
    </ligand>
</feature>
<evidence type="ECO:0000313" key="19">
    <source>
        <dbReference type="EMBL" id="CAB3674517.1"/>
    </source>
</evidence>
<evidence type="ECO:0000256" key="9">
    <source>
        <dbReference type="ARBA" id="ARBA00022723"/>
    </source>
</evidence>
<comment type="subcellular location">
    <subcellularLocation>
        <location evidence="1">Cell inner membrane</location>
        <topology evidence="1">Single-pass type II membrane protein</topology>
    </subcellularLocation>
</comment>
<evidence type="ECO:0000256" key="7">
    <source>
        <dbReference type="ARBA" id="ARBA00022617"/>
    </source>
</evidence>
<evidence type="ECO:0000256" key="1">
    <source>
        <dbReference type="ARBA" id="ARBA00004249"/>
    </source>
</evidence>
<evidence type="ECO:0000256" key="4">
    <source>
        <dbReference type="ARBA" id="ARBA00022448"/>
    </source>
</evidence>
<feature type="binding site" description="covalent" evidence="15">
    <location>
        <position position="152"/>
    </location>
    <ligand>
        <name>heme</name>
        <dbReference type="ChEBI" id="CHEBI:30413"/>
        <label>3</label>
    </ligand>
</feature>
<evidence type="ECO:0000256" key="17">
    <source>
        <dbReference type="SAM" id="Phobius"/>
    </source>
</evidence>
<feature type="binding site" description="covalent" evidence="15">
    <location>
        <position position="181"/>
    </location>
    <ligand>
        <name>heme</name>
        <dbReference type="ChEBI" id="CHEBI:30413"/>
        <label>4</label>
    </ligand>
</feature>
<evidence type="ECO:0000256" key="10">
    <source>
        <dbReference type="ARBA" id="ARBA00022982"/>
    </source>
</evidence>
<comment type="PTM">
    <text evidence="15">Binds 5 heme groups per subunit.</text>
</comment>
<evidence type="ECO:0000313" key="20">
    <source>
        <dbReference type="Proteomes" id="UP000507979"/>
    </source>
</evidence>
<keyword evidence="11 17" id="KW-1133">Transmembrane helix</keyword>
<evidence type="ECO:0000256" key="12">
    <source>
        <dbReference type="ARBA" id="ARBA00023004"/>
    </source>
</evidence>
<dbReference type="GO" id="GO:0009061">
    <property type="term" value="P:anaerobic respiration"/>
    <property type="evidence" value="ECO:0007669"/>
    <property type="project" value="TreeGrafter"/>
</dbReference>
<dbReference type="InterPro" id="IPR038266">
    <property type="entry name" value="NapC/NirT_cytc_sf"/>
</dbReference>
<dbReference type="RefSeq" id="WP_054432211.1">
    <property type="nucleotide sequence ID" value="NZ_CADIJR010000042.1"/>
</dbReference>
<reference evidence="19 20" key="1">
    <citation type="submission" date="2020-04" db="EMBL/GenBank/DDBJ databases">
        <authorList>
            <person name="De Canck E."/>
        </authorList>
    </citation>
    <scope>NUCLEOTIDE SEQUENCE [LARGE SCALE GENOMIC DNA]</scope>
    <source>
        <strain evidence="19 20">LMG 26845</strain>
    </source>
</reference>
<feature type="binding site" description="covalent" evidence="15">
    <location>
        <position position="347"/>
    </location>
    <ligand>
        <name>heme</name>
        <dbReference type="ChEBI" id="CHEBI:30413"/>
        <label>5</label>
    </ligand>
</feature>
<dbReference type="PIRSF" id="PIRSF000014">
    <property type="entry name" value="4_hem_cytch_TorC"/>
    <property type="match status" value="1"/>
</dbReference>
<sequence length="406" mass="44943">MKNRFKAVKTAIHWVLALLLRPSTRIGLGVLVIGGFIGGVTFLALFNTGMNATNSEAFCISCHSMSDTVLPELKQTVHWKNRSGVRAHCPDCHVPHDFTSKVARKMQASREVLGHLMGTIGTPEKFKEHRIVLATREWARFKANNSKECRNCHDYASMDFDKMRVTSQTIMHGAAERNASCVDCHKGIAHHLPEVKSQGNPALAALTSEARGAAIETGKRYYSVMPQPLYADPELTREIGAIEIATDAKVLQKKNDAVQVELQLWRKNKGYARVLYGRFGLNITSAVLAKEVSRDDDLIHVLETQVDKVTGLEWQKISATVWLRGGGLVDNVEPIWGVARQSYSQSCSVCHRQPNEASHDANQWPGLFGGMVGFTNMDDPTAKLVLKYLQLHSSDFVVKDGVASAH</sequence>
<feature type="binding site" description="covalent" evidence="15">
    <location>
        <position position="62"/>
    </location>
    <ligand>
        <name>heme</name>
        <dbReference type="ChEBI" id="CHEBI:30413"/>
        <label>1</label>
    </ligand>
</feature>
<keyword evidence="8 17" id="KW-0812">Transmembrane</keyword>
<feature type="transmembrane region" description="Helical" evidence="17">
    <location>
        <begin position="26"/>
        <end position="46"/>
    </location>
</feature>
<dbReference type="AlphaFoldDB" id="A0A6J5AKY2"/>
<dbReference type="EMBL" id="CADIJR010000042">
    <property type="protein sequence ID" value="CAB3674517.1"/>
    <property type="molecule type" value="Genomic_DNA"/>
</dbReference>
<dbReference type="Pfam" id="PF03264">
    <property type="entry name" value="Cytochrom_NNT"/>
    <property type="match status" value="1"/>
</dbReference>
<evidence type="ECO:0000256" key="6">
    <source>
        <dbReference type="ARBA" id="ARBA00022519"/>
    </source>
</evidence>
<feature type="domain" description="NapC/NirT cytochrome c N-terminal" evidence="18">
    <location>
        <begin position="22"/>
        <end position="194"/>
    </location>
</feature>
<feature type="binding site" description="axial binding residue" evidence="16">
    <location>
        <position position="93"/>
    </location>
    <ligand>
        <name>heme</name>
        <dbReference type="ChEBI" id="CHEBI:30413"/>
        <label>2</label>
    </ligand>
    <ligandPart>
        <name>Fe</name>
        <dbReference type="ChEBI" id="CHEBI:18248"/>
    </ligandPart>
</feature>
<dbReference type="PANTHER" id="PTHR30333:SF1">
    <property type="entry name" value="CYTOCHROME C-TYPE PROTEIN NAPC"/>
    <property type="match status" value="1"/>
</dbReference>
<feature type="binding site" description="covalent" evidence="15">
    <location>
        <position position="92"/>
    </location>
    <ligand>
        <name>heme</name>
        <dbReference type="ChEBI" id="CHEBI:30413"/>
        <label>2</label>
    </ligand>
</feature>
<evidence type="ECO:0000259" key="18">
    <source>
        <dbReference type="Pfam" id="PF03264"/>
    </source>
</evidence>
<feature type="binding site" description="axial binding residue" evidence="16">
    <location>
        <position position="351"/>
    </location>
    <ligand>
        <name>heme</name>
        <dbReference type="ChEBI" id="CHEBI:30413"/>
        <label>5</label>
    </ligand>
    <ligandPart>
        <name>Fe</name>
        <dbReference type="ChEBI" id="CHEBI:18248"/>
    </ligandPart>
</feature>
<feature type="binding site" description="covalent" evidence="15">
    <location>
        <position position="59"/>
    </location>
    <ligand>
        <name>heme</name>
        <dbReference type="ChEBI" id="CHEBI:30413"/>
        <label>1</label>
    </ligand>
</feature>
<dbReference type="GO" id="GO:0009055">
    <property type="term" value="F:electron transfer activity"/>
    <property type="evidence" value="ECO:0007669"/>
    <property type="project" value="UniProtKB-UniRule"/>
</dbReference>
<evidence type="ECO:0000256" key="13">
    <source>
        <dbReference type="ARBA" id="ARBA00023136"/>
    </source>
</evidence>
<keyword evidence="6 14" id="KW-0997">Cell inner membrane</keyword>
<feature type="binding site" description="axial binding residue" evidence="16">
    <location>
        <position position="63"/>
    </location>
    <ligand>
        <name>heme</name>
        <dbReference type="ChEBI" id="CHEBI:30413"/>
        <label>1</label>
    </ligand>
    <ligandPart>
        <name>Fe</name>
        <dbReference type="ChEBI" id="CHEBI:18248"/>
    </ligandPart>
</feature>
<feature type="binding site" description="covalent" evidence="15">
    <location>
        <position position="184"/>
    </location>
    <ligand>
        <name>heme</name>
        <dbReference type="ChEBI" id="CHEBI:30413"/>
        <label>4</label>
    </ligand>
</feature>
<keyword evidence="7 14" id="KW-0349">Heme</keyword>
<keyword evidence="5 14" id="KW-1003">Cell membrane</keyword>
<dbReference type="SUPFAM" id="SSF48695">
    <property type="entry name" value="Multiheme cytochromes"/>
    <property type="match status" value="1"/>
</dbReference>
<accession>A0A6J5AKY2</accession>
<feature type="binding site" description="covalent" evidence="15">
    <location>
        <position position="149"/>
    </location>
    <ligand>
        <name>heme</name>
        <dbReference type="ChEBI" id="CHEBI:30413"/>
        <label>3</label>
    </ligand>
</feature>
<dbReference type="InterPro" id="IPR036280">
    <property type="entry name" value="Multihaem_cyt_sf"/>
</dbReference>
<dbReference type="GeneID" id="92899820"/>
<gene>
    <name evidence="19" type="primary">torC</name>
    <name evidence="19" type="ORF">LMG26845_03948</name>
</gene>
<comment type="similarity">
    <text evidence="3">Belongs to the NapC/NirT/NrfH family.</text>
</comment>
<dbReference type="GO" id="GO:0020037">
    <property type="term" value="F:heme binding"/>
    <property type="evidence" value="ECO:0007669"/>
    <property type="project" value="UniProtKB-UniRule"/>
</dbReference>
<name>A0A6J5AKY2_9BURK</name>
<keyword evidence="12 14" id="KW-0408">Iron</keyword>
<keyword evidence="4 14" id="KW-0813">Transport</keyword>
<dbReference type="GO" id="GO:0005886">
    <property type="term" value="C:plasma membrane"/>
    <property type="evidence" value="ECO:0007669"/>
    <property type="project" value="UniProtKB-SubCell"/>
</dbReference>